<evidence type="ECO:0000313" key="2">
    <source>
        <dbReference type="EMBL" id="KKM79415.1"/>
    </source>
</evidence>
<accession>A0A0F9MRZ9</accession>
<protein>
    <recommendedName>
        <fullName evidence="1">ASCH domain-containing protein</fullName>
    </recommendedName>
</protein>
<sequence>MRALTLWQPWASLVAVGAKQWETRSWTTKYRGPLLIHAAMRKPPEITKPLVVEEMIQALGVADFSTLPRGVVLAVVGLGGVYRLSAEDPVYPPICSGCAQREALIGDWSDDRYVWELQGGYRLRVPVSAVGRRGLWCPSADTVRKIKSQISINPQQRPAARCVR</sequence>
<organism evidence="2">
    <name type="scientific">marine sediment metagenome</name>
    <dbReference type="NCBI Taxonomy" id="412755"/>
    <lineage>
        <taxon>unclassified sequences</taxon>
        <taxon>metagenomes</taxon>
        <taxon>ecological metagenomes</taxon>
    </lineage>
</organism>
<proteinExistence type="predicted"/>
<evidence type="ECO:0000259" key="1">
    <source>
        <dbReference type="Pfam" id="PF04266"/>
    </source>
</evidence>
<gene>
    <name evidence="2" type="ORF">LCGC14_1350250</name>
</gene>
<comment type="caution">
    <text evidence="2">The sequence shown here is derived from an EMBL/GenBank/DDBJ whole genome shotgun (WGS) entry which is preliminary data.</text>
</comment>
<feature type="domain" description="ASCH" evidence="1">
    <location>
        <begin position="4"/>
        <end position="76"/>
    </location>
</feature>
<dbReference type="Gene3D" id="2.30.130.30">
    <property type="entry name" value="Hypothetical protein"/>
    <property type="match status" value="1"/>
</dbReference>
<dbReference type="AlphaFoldDB" id="A0A0F9MRZ9"/>
<dbReference type="CDD" id="cd06554">
    <property type="entry name" value="ASCH_ASC-1_like"/>
    <property type="match status" value="1"/>
</dbReference>
<dbReference type="InterPro" id="IPR007374">
    <property type="entry name" value="ASCH_domain"/>
</dbReference>
<reference evidence="2" key="1">
    <citation type="journal article" date="2015" name="Nature">
        <title>Complex archaea that bridge the gap between prokaryotes and eukaryotes.</title>
        <authorList>
            <person name="Spang A."/>
            <person name="Saw J.H."/>
            <person name="Jorgensen S.L."/>
            <person name="Zaremba-Niedzwiedzka K."/>
            <person name="Martijn J."/>
            <person name="Lind A.E."/>
            <person name="van Eijk R."/>
            <person name="Schleper C."/>
            <person name="Guy L."/>
            <person name="Ettema T.J."/>
        </authorList>
    </citation>
    <scope>NUCLEOTIDE SEQUENCE</scope>
</reference>
<dbReference type="EMBL" id="LAZR01008339">
    <property type="protein sequence ID" value="KKM79415.1"/>
    <property type="molecule type" value="Genomic_DNA"/>
</dbReference>
<dbReference type="Pfam" id="PF04266">
    <property type="entry name" value="ASCH"/>
    <property type="match status" value="1"/>
</dbReference>
<dbReference type="SUPFAM" id="SSF88697">
    <property type="entry name" value="PUA domain-like"/>
    <property type="match status" value="1"/>
</dbReference>
<name>A0A0F9MRZ9_9ZZZZ</name>
<dbReference type="InterPro" id="IPR015947">
    <property type="entry name" value="PUA-like_sf"/>
</dbReference>